<evidence type="ECO:0000313" key="9">
    <source>
        <dbReference type="EMBL" id="ORY98521.1"/>
    </source>
</evidence>
<dbReference type="AlphaFoldDB" id="A0A1X2HHG7"/>
<evidence type="ECO:0000256" key="4">
    <source>
        <dbReference type="ARBA" id="ARBA00022801"/>
    </source>
</evidence>
<accession>A0A1X2HHG7</accession>
<dbReference type="STRING" id="13706.A0A1X2HHG7"/>
<dbReference type="PANTHER" id="PTHR11717:SF7">
    <property type="entry name" value="LOW MOLECULAR WEIGHT PHOSPHOTYROSINE PROTEIN PHOSPHATASE"/>
    <property type="match status" value="1"/>
</dbReference>
<comment type="similarity">
    <text evidence="2">Belongs to the low molecular weight phosphotyrosine protein phosphatase family.</text>
</comment>
<dbReference type="InterPro" id="IPR002115">
    <property type="entry name" value="Tyr_Pase_low_mol_wt_mml"/>
</dbReference>
<dbReference type="OrthoDB" id="3388at2759"/>
<evidence type="ECO:0000256" key="2">
    <source>
        <dbReference type="ARBA" id="ARBA00011063"/>
    </source>
</evidence>
<dbReference type="GO" id="GO:0005737">
    <property type="term" value="C:cytoplasm"/>
    <property type="evidence" value="ECO:0007669"/>
    <property type="project" value="UniProtKB-SubCell"/>
</dbReference>
<evidence type="ECO:0000256" key="5">
    <source>
        <dbReference type="ARBA" id="ARBA00022912"/>
    </source>
</evidence>
<comment type="caution">
    <text evidence="9">The sequence shown here is derived from an EMBL/GenBank/DDBJ whole genome shotgun (WGS) entry which is preliminary data.</text>
</comment>
<dbReference type="InterPro" id="IPR036196">
    <property type="entry name" value="Ptyr_pPase_sf"/>
</dbReference>
<dbReference type="CDD" id="cd16343">
    <property type="entry name" value="LMWPTP"/>
    <property type="match status" value="1"/>
</dbReference>
<dbReference type="SMART" id="SM00226">
    <property type="entry name" value="LMWPc"/>
    <property type="match status" value="1"/>
</dbReference>
<dbReference type="Pfam" id="PF01451">
    <property type="entry name" value="LMWPc"/>
    <property type="match status" value="1"/>
</dbReference>
<evidence type="ECO:0000256" key="6">
    <source>
        <dbReference type="ARBA" id="ARBA00051722"/>
    </source>
</evidence>
<dbReference type="FunCoup" id="A0A1X2HHG7">
    <property type="interactions" value="274"/>
</dbReference>
<gene>
    <name evidence="9" type="ORF">BCR43DRAFT_487676</name>
</gene>
<dbReference type="GO" id="GO:0003993">
    <property type="term" value="F:acid phosphatase activity"/>
    <property type="evidence" value="ECO:0007669"/>
    <property type="project" value="InterPro"/>
</dbReference>
<dbReference type="PRINTS" id="PR00719">
    <property type="entry name" value="LMWPTPASE"/>
</dbReference>
<keyword evidence="3" id="KW-0963">Cytoplasm</keyword>
<organism evidence="9 10">
    <name type="scientific">Syncephalastrum racemosum</name>
    <name type="common">Filamentous fungus</name>
    <dbReference type="NCBI Taxonomy" id="13706"/>
    <lineage>
        <taxon>Eukaryota</taxon>
        <taxon>Fungi</taxon>
        <taxon>Fungi incertae sedis</taxon>
        <taxon>Mucoromycota</taxon>
        <taxon>Mucoromycotina</taxon>
        <taxon>Mucoromycetes</taxon>
        <taxon>Mucorales</taxon>
        <taxon>Syncephalastraceae</taxon>
        <taxon>Syncephalastrum</taxon>
    </lineage>
</organism>
<proteinExistence type="inferred from homology"/>
<dbReference type="PANTHER" id="PTHR11717">
    <property type="entry name" value="LOW MOLECULAR WEIGHT PROTEIN TYROSINE PHOSPHATASE"/>
    <property type="match status" value="1"/>
</dbReference>
<evidence type="ECO:0000256" key="3">
    <source>
        <dbReference type="ARBA" id="ARBA00022490"/>
    </source>
</evidence>
<feature type="active site" description="Proton donor" evidence="7">
    <location>
        <position position="108"/>
    </location>
</feature>
<comment type="subcellular location">
    <subcellularLocation>
        <location evidence="1">Cytoplasm</location>
    </subcellularLocation>
</comment>
<dbReference type="PRINTS" id="PR00720">
    <property type="entry name" value="MAMMALPTPASE"/>
</dbReference>
<dbReference type="EMBL" id="MCGN01000003">
    <property type="protein sequence ID" value="ORY98521.1"/>
    <property type="molecule type" value="Genomic_DNA"/>
</dbReference>
<keyword evidence="4" id="KW-0378">Hydrolase</keyword>
<reference evidence="9 10" key="1">
    <citation type="submission" date="2016-07" db="EMBL/GenBank/DDBJ databases">
        <title>Pervasive Adenine N6-methylation of Active Genes in Fungi.</title>
        <authorList>
            <consortium name="DOE Joint Genome Institute"/>
            <person name="Mondo S.J."/>
            <person name="Dannebaum R.O."/>
            <person name="Kuo R.C."/>
            <person name="Labutti K."/>
            <person name="Haridas S."/>
            <person name="Kuo A."/>
            <person name="Salamov A."/>
            <person name="Ahrendt S.R."/>
            <person name="Lipzen A."/>
            <person name="Sullivan W."/>
            <person name="Andreopoulos W.B."/>
            <person name="Clum A."/>
            <person name="Lindquist E."/>
            <person name="Daum C."/>
            <person name="Ramamoorthy G.K."/>
            <person name="Gryganskyi A."/>
            <person name="Culley D."/>
            <person name="Magnuson J.K."/>
            <person name="James T.Y."/>
            <person name="O'Malley M.A."/>
            <person name="Stajich J.E."/>
            <person name="Spatafora J.W."/>
            <person name="Visel A."/>
            <person name="Grigoriev I.V."/>
        </authorList>
    </citation>
    <scope>NUCLEOTIDE SEQUENCE [LARGE SCALE GENOMIC DNA]</scope>
    <source>
        <strain evidence="9 10">NRRL 2496</strain>
    </source>
</reference>
<evidence type="ECO:0000259" key="8">
    <source>
        <dbReference type="SMART" id="SM00226"/>
    </source>
</evidence>
<dbReference type="GO" id="GO:0004726">
    <property type="term" value="F:non-membrane spanning protein tyrosine phosphatase activity"/>
    <property type="evidence" value="ECO:0007669"/>
    <property type="project" value="EnsemblFungi"/>
</dbReference>
<evidence type="ECO:0000256" key="7">
    <source>
        <dbReference type="PIRSR" id="PIRSR617867-1"/>
    </source>
</evidence>
<keyword evidence="5" id="KW-0904">Protein phosphatase</keyword>
<dbReference type="Gene3D" id="3.40.50.2300">
    <property type="match status" value="1"/>
</dbReference>
<evidence type="ECO:0000256" key="1">
    <source>
        <dbReference type="ARBA" id="ARBA00004496"/>
    </source>
</evidence>
<feature type="domain" description="Phosphotyrosine protein phosphatase I" evidence="8">
    <location>
        <begin position="1"/>
        <end position="134"/>
    </location>
</feature>
<dbReference type="SUPFAM" id="SSF52788">
    <property type="entry name" value="Phosphotyrosine protein phosphatases I"/>
    <property type="match status" value="1"/>
</dbReference>
<dbReference type="InterPro" id="IPR017867">
    <property type="entry name" value="Tyr_phospatase_low_mol_wt"/>
</dbReference>
<keyword evidence="10" id="KW-1185">Reference proteome</keyword>
<protein>
    <submittedName>
        <fullName evidence="9">Phosphotyrosine protein phosphatase I superfamily</fullName>
    </submittedName>
</protein>
<comment type="catalytic activity">
    <reaction evidence="6">
        <text>O-phospho-L-tyrosyl-[protein] + H2O = L-tyrosyl-[protein] + phosphate</text>
        <dbReference type="Rhea" id="RHEA:10684"/>
        <dbReference type="Rhea" id="RHEA-COMP:10136"/>
        <dbReference type="Rhea" id="RHEA-COMP:20101"/>
        <dbReference type="ChEBI" id="CHEBI:15377"/>
        <dbReference type="ChEBI" id="CHEBI:43474"/>
        <dbReference type="ChEBI" id="CHEBI:46858"/>
        <dbReference type="ChEBI" id="CHEBI:61978"/>
        <dbReference type="EC" id="3.1.3.48"/>
    </reaction>
</comment>
<name>A0A1X2HHG7_SYNRA</name>
<dbReference type="FunFam" id="3.40.50.2300:FF:000105">
    <property type="entry name" value="Low molecular weight phosphotyrosine protein"/>
    <property type="match status" value="1"/>
</dbReference>
<sequence length="138" mass="15243">MAEAVFAHAVKQNGLSDHFGKIDSAGTAAYHTGESPDSRSAQTCRHHGVPVNHKARQVRKSDYDTFDYILCMDTSNLADLQEMAPPGSKAKIQLFGEFDPQGEKIIKDPYYGGIHGFERNFQQVSRASEGLLKFLGKL</sequence>
<dbReference type="OMA" id="VCHGNIC"/>
<dbReference type="InterPro" id="IPR023485">
    <property type="entry name" value="Ptyr_pPase"/>
</dbReference>
<dbReference type="InParanoid" id="A0A1X2HHG7"/>
<evidence type="ECO:0000313" key="10">
    <source>
        <dbReference type="Proteomes" id="UP000242180"/>
    </source>
</evidence>
<dbReference type="Proteomes" id="UP000242180">
    <property type="component" value="Unassembled WGS sequence"/>
</dbReference>
<dbReference type="InterPro" id="IPR050438">
    <property type="entry name" value="LMW_PTPase"/>
</dbReference>